<sequence>MAGVTVYKKALLFILFGLGGCMNAIADNDPCGSQNGSLNTAQCKAEKLKSLEKDLDAGYQEALGKLPITSKWDARETRGQLEKAQRAWRVYRDENCSYVGGLQGGSSKWVTTFANEWL</sequence>
<feature type="chain" id="PRO_5031337347" evidence="1">
    <location>
        <begin position="27"/>
        <end position="118"/>
    </location>
</feature>
<evidence type="ECO:0000313" key="4">
    <source>
        <dbReference type="Proteomes" id="UP000582981"/>
    </source>
</evidence>
<evidence type="ECO:0000259" key="2">
    <source>
        <dbReference type="Pfam" id="PF07007"/>
    </source>
</evidence>
<dbReference type="Pfam" id="PF07007">
    <property type="entry name" value="LprI"/>
    <property type="match status" value="1"/>
</dbReference>
<dbReference type="RefSeq" id="WP_177145807.1">
    <property type="nucleotide sequence ID" value="NZ_JACAPU010000055.1"/>
</dbReference>
<feature type="signal peptide" evidence="1">
    <location>
        <begin position="1"/>
        <end position="26"/>
    </location>
</feature>
<dbReference type="InterPro" id="IPR009739">
    <property type="entry name" value="LprI-like_N"/>
</dbReference>
<gene>
    <name evidence="3" type="ORF">HX829_32075</name>
</gene>
<protein>
    <submittedName>
        <fullName evidence="3">DUF1311 domain-containing protein</fullName>
    </submittedName>
</protein>
<dbReference type="AlphaFoldDB" id="A0A7Y8BPE6"/>
<dbReference type="Gene3D" id="1.20.1270.180">
    <property type="match status" value="1"/>
</dbReference>
<feature type="domain" description="Lysozyme inhibitor LprI-like N-terminal" evidence="2">
    <location>
        <begin position="34"/>
        <end position="105"/>
    </location>
</feature>
<accession>A0A7Y8BPE6</accession>
<name>A0A7Y8BPE6_9PSED</name>
<comment type="caution">
    <text evidence="3">The sequence shown here is derived from an EMBL/GenBank/DDBJ whole genome shotgun (WGS) entry which is preliminary data.</text>
</comment>
<proteinExistence type="predicted"/>
<dbReference type="EMBL" id="JACAPU010000055">
    <property type="protein sequence ID" value="NWB51119.1"/>
    <property type="molecule type" value="Genomic_DNA"/>
</dbReference>
<evidence type="ECO:0000256" key="1">
    <source>
        <dbReference type="SAM" id="SignalP"/>
    </source>
</evidence>
<keyword evidence="1" id="KW-0732">Signal</keyword>
<evidence type="ECO:0000313" key="3">
    <source>
        <dbReference type="EMBL" id="NWB51119.1"/>
    </source>
</evidence>
<dbReference type="Proteomes" id="UP000582981">
    <property type="component" value="Unassembled WGS sequence"/>
</dbReference>
<organism evidence="3 4">
    <name type="scientific">Pseudomonas gingeri</name>
    <dbReference type="NCBI Taxonomy" id="117681"/>
    <lineage>
        <taxon>Bacteria</taxon>
        <taxon>Pseudomonadati</taxon>
        <taxon>Pseudomonadota</taxon>
        <taxon>Gammaproteobacteria</taxon>
        <taxon>Pseudomonadales</taxon>
        <taxon>Pseudomonadaceae</taxon>
        <taxon>Pseudomonas</taxon>
    </lineage>
</organism>
<reference evidence="3 4" key="1">
    <citation type="submission" date="2020-04" db="EMBL/GenBank/DDBJ databases">
        <title>Molecular characterization of pseudomonads from Agaricus bisporus reveal novel blotch 2 pathogens in Western Europe.</title>
        <authorList>
            <person name="Taparia T."/>
            <person name="Krijger M."/>
            <person name="Haynes E."/>
            <person name="Elpinstone J.G."/>
            <person name="Noble R."/>
            <person name="Van Der Wolf J."/>
        </authorList>
    </citation>
    <scope>NUCLEOTIDE SEQUENCE [LARGE SCALE GENOMIC DNA]</scope>
    <source>
        <strain evidence="3 4">F1001</strain>
    </source>
</reference>